<dbReference type="STRING" id="1798689.A3I29_04245"/>
<dbReference type="InterPro" id="IPR003362">
    <property type="entry name" value="Bact_transf"/>
</dbReference>
<dbReference type="Pfam" id="PF13727">
    <property type="entry name" value="CoA_binding_3"/>
    <property type="match status" value="1"/>
</dbReference>
<evidence type="ECO:0000256" key="2">
    <source>
        <dbReference type="ARBA" id="ARBA00006464"/>
    </source>
</evidence>
<keyword evidence="6 7" id="KW-0472">Membrane</keyword>
<accession>A0A1F6NA04</accession>
<feature type="transmembrane region" description="Helical" evidence="7">
    <location>
        <begin position="113"/>
        <end position="133"/>
    </location>
</feature>
<feature type="transmembrane region" description="Helical" evidence="7">
    <location>
        <begin position="7"/>
        <end position="30"/>
    </location>
</feature>
<dbReference type="AlphaFoldDB" id="A0A1F6NA04"/>
<sequence length="472" mass="53748">MKRLELALTFLQVPLDYCLLILAGLTAYSLRYTEFITAIRPILFDLPFKSFFPTLLLVAAGWLIIFAFSGLYRINPNRKLAVDATTIIMSCSTGFAAIAVYLFFTLQKFDSRFLVLIGWLLAMGYLIISRFIIRLIRMFFYRRGFGLRRIAIIGEKNVAETIKTAISRESQLGFTVVSTAAAFEPKIQAELIKVKPDEILFTNPKTNEDETLLAIDFCNEHQIVFKYSADLFATISTNMAVSTIAGIPIIELRRTKLSGWGRIFKRLMDIIIGTLLLLVFSPLYLLAAIITLFETGRPIIYKNERVGQAGEKFLTLKFRSMYQNQSTGEQFGPAGKSALTREAELIKTNSVKNGPLYKIKDDPRVTPFGRFIRRWSIDELPQFINVLKGEMSLVGPRPHQPREVERYEKHHKIVLTIKPGLTGLAQISGRSDLTFEEEVKLDTFYIENWHVFLDLIILIKTPLAIFSKKGAW</sequence>
<gene>
    <name evidence="9" type="ORF">A3I29_04245</name>
</gene>
<reference evidence="9 10" key="1">
    <citation type="journal article" date="2016" name="Nat. Commun.">
        <title>Thousands of microbial genomes shed light on interconnected biogeochemical processes in an aquifer system.</title>
        <authorList>
            <person name="Anantharaman K."/>
            <person name="Brown C.T."/>
            <person name="Hug L.A."/>
            <person name="Sharon I."/>
            <person name="Castelle C.J."/>
            <person name="Probst A.J."/>
            <person name="Thomas B.C."/>
            <person name="Singh A."/>
            <person name="Wilkins M.J."/>
            <person name="Karaoz U."/>
            <person name="Brodie E.L."/>
            <person name="Williams K.H."/>
            <person name="Hubbard S.S."/>
            <person name="Banfield J.F."/>
        </authorList>
    </citation>
    <scope>NUCLEOTIDE SEQUENCE [LARGE SCALE GENOMIC DNA]</scope>
</reference>
<dbReference type="PANTHER" id="PTHR30576">
    <property type="entry name" value="COLANIC BIOSYNTHESIS UDP-GLUCOSE LIPID CARRIER TRANSFERASE"/>
    <property type="match status" value="1"/>
</dbReference>
<organism evidence="9 10">
    <name type="scientific">Candidatus Magasanikbacteria bacterium RIFCSPLOWO2_02_FULL_44_11</name>
    <dbReference type="NCBI Taxonomy" id="1798689"/>
    <lineage>
        <taxon>Bacteria</taxon>
        <taxon>Candidatus Magasanikiibacteriota</taxon>
    </lineage>
</organism>
<dbReference type="Proteomes" id="UP000178726">
    <property type="component" value="Unassembled WGS sequence"/>
</dbReference>
<comment type="subcellular location">
    <subcellularLocation>
        <location evidence="1">Membrane</location>
        <topology evidence="1">Multi-pass membrane protein</topology>
    </subcellularLocation>
</comment>
<dbReference type="PANTHER" id="PTHR30576:SF10">
    <property type="entry name" value="SLL5057 PROTEIN"/>
    <property type="match status" value="1"/>
</dbReference>
<feature type="transmembrane region" description="Helical" evidence="7">
    <location>
        <begin position="270"/>
        <end position="293"/>
    </location>
</feature>
<dbReference type="GO" id="GO:0016020">
    <property type="term" value="C:membrane"/>
    <property type="evidence" value="ECO:0007669"/>
    <property type="project" value="UniProtKB-SubCell"/>
</dbReference>
<feature type="transmembrane region" description="Helical" evidence="7">
    <location>
        <begin position="50"/>
        <end position="72"/>
    </location>
</feature>
<comment type="caution">
    <text evidence="9">The sequence shown here is derived from an EMBL/GenBank/DDBJ whole genome shotgun (WGS) entry which is preliminary data.</text>
</comment>
<evidence type="ECO:0000313" key="9">
    <source>
        <dbReference type="EMBL" id="OGH80746.1"/>
    </source>
</evidence>
<evidence type="ECO:0000256" key="4">
    <source>
        <dbReference type="ARBA" id="ARBA00022692"/>
    </source>
</evidence>
<dbReference type="NCBIfam" id="TIGR03025">
    <property type="entry name" value="EPS_sugtrans"/>
    <property type="match status" value="1"/>
</dbReference>
<evidence type="ECO:0000256" key="6">
    <source>
        <dbReference type="ARBA" id="ARBA00023136"/>
    </source>
</evidence>
<proteinExistence type="inferred from homology"/>
<dbReference type="GO" id="GO:0016780">
    <property type="term" value="F:phosphotransferase activity, for other substituted phosphate groups"/>
    <property type="evidence" value="ECO:0007669"/>
    <property type="project" value="TreeGrafter"/>
</dbReference>
<dbReference type="EMBL" id="MFQK01000031">
    <property type="protein sequence ID" value="OGH80746.1"/>
    <property type="molecule type" value="Genomic_DNA"/>
</dbReference>
<evidence type="ECO:0000313" key="10">
    <source>
        <dbReference type="Proteomes" id="UP000178726"/>
    </source>
</evidence>
<evidence type="ECO:0000259" key="8">
    <source>
        <dbReference type="Pfam" id="PF02397"/>
    </source>
</evidence>
<dbReference type="InterPro" id="IPR017475">
    <property type="entry name" value="EPS_sugar_tfrase"/>
</dbReference>
<protein>
    <recommendedName>
        <fullName evidence="8">Bacterial sugar transferase domain-containing protein</fullName>
    </recommendedName>
</protein>
<keyword evidence="4 7" id="KW-0812">Transmembrane</keyword>
<evidence type="ECO:0000256" key="5">
    <source>
        <dbReference type="ARBA" id="ARBA00022989"/>
    </source>
</evidence>
<evidence type="ECO:0000256" key="3">
    <source>
        <dbReference type="ARBA" id="ARBA00022679"/>
    </source>
</evidence>
<feature type="transmembrane region" description="Helical" evidence="7">
    <location>
        <begin position="84"/>
        <end position="107"/>
    </location>
</feature>
<evidence type="ECO:0000256" key="7">
    <source>
        <dbReference type="SAM" id="Phobius"/>
    </source>
</evidence>
<feature type="domain" description="Bacterial sugar transferase" evidence="8">
    <location>
        <begin position="265"/>
        <end position="466"/>
    </location>
</feature>
<dbReference type="Pfam" id="PF02397">
    <property type="entry name" value="Bac_transf"/>
    <property type="match status" value="1"/>
</dbReference>
<evidence type="ECO:0000256" key="1">
    <source>
        <dbReference type="ARBA" id="ARBA00004141"/>
    </source>
</evidence>
<name>A0A1F6NA04_9BACT</name>
<keyword evidence="5 7" id="KW-1133">Transmembrane helix</keyword>
<keyword evidence="3" id="KW-0808">Transferase</keyword>
<comment type="similarity">
    <text evidence="2">Belongs to the bacterial sugar transferase family.</text>
</comment>